<keyword evidence="2" id="KW-1185">Reference proteome</keyword>
<proteinExistence type="predicted"/>
<dbReference type="EMBL" id="JAUBDJ010000003">
    <property type="protein sequence ID" value="MDW0116770.1"/>
    <property type="molecule type" value="Genomic_DNA"/>
</dbReference>
<evidence type="ECO:0000313" key="1">
    <source>
        <dbReference type="EMBL" id="MDW0116770.1"/>
    </source>
</evidence>
<dbReference type="AlphaFoldDB" id="A0AAW9AA07"/>
<protein>
    <submittedName>
        <fullName evidence="1">Uncharacterized protein</fullName>
    </submittedName>
</protein>
<name>A0AAW9AA07_9BACL</name>
<reference evidence="1 2" key="1">
    <citation type="submission" date="2023-06" db="EMBL/GenBank/DDBJ databases">
        <title>Sporosarcina sp. nov., isolated from Korean traditional fermented seafood 'Jeotgal'.</title>
        <authorList>
            <person name="Yang A.I."/>
            <person name="Shin N.-R."/>
        </authorList>
    </citation>
    <scope>NUCLEOTIDE SEQUENCE [LARGE SCALE GENOMIC DNA]</scope>
    <source>
        <strain evidence="1 2">KCTC43456</strain>
    </source>
</reference>
<dbReference type="Proteomes" id="UP001271648">
    <property type="component" value="Unassembled WGS sequence"/>
</dbReference>
<organism evidence="1 2">
    <name type="scientific">Sporosarcina thermotolerans</name>
    <dbReference type="NCBI Taxonomy" id="633404"/>
    <lineage>
        <taxon>Bacteria</taxon>
        <taxon>Bacillati</taxon>
        <taxon>Bacillota</taxon>
        <taxon>Bacilli</taxon>
        <taxon>Bacillales</taxon>
        <taxon>Caryophanaceae</taxon>
        <taxon>Sporosarcina</taxon>
    </lineage>
</organism>
<accession>A0AAW9AA07</accession>
<evidence type="ECO:0000313" key="2">
    <source>
        <dbReference type="Proteomes" id="UP001271648"/>
    </source>
</evidence>
<comment type="caution">
    <text evidence="1">The sequence shown here is derived from an EMBL/GenBank/DDBJ whole genome shotgun (WGS) entry which is preliminary data.</text>
</comment>
<sequence>MILSGRNSCTPYCGQTSLIARKERIINELQKHMVPGIGTGDNPQVALFRVVINAHANFSGYNVFGVRNCVASMDRTNGKSVVCVYSNTIFHNKSRGLTYGKRSVTDVFRTSLMQSGHMLKEALKATAAARWLKPLLDIEGRQD</sequence>
<dbReference type="RefSeq" id="WP_317940538.1">
    <property type="nucleotide sequence ID" value="NZ_JAUBDJ010000003.1"/>
</dbReference>
<gene>
    <name evidence="1" type="ORF">QTL97_07465</name>
</gene>